<accession>A0A2V3IGY4</accession>
<proteinExistence type="predicted"/>
<gene>
    <name evidence="1" type="ORF">BWQ96_08914</name>
</gene>
<keyword evidence="2" id="KW-1185">Reference proteome</keyword>
<evidence type="ECO:0000313" key="1">
    <source>
        <dbReference type="EMBL" id="PXF41366.1"/>
    </source>
</evidence>
<protein>
    <submittedName>
        <fullName evidence="1">Uncharacterized protein</fullName>
    </submittedName>
</protein>
<organism evidence="1 2">
    <name type="scientific">Gracilariopsis chorda</name>
    <dbReference type="NCBI Taxonomy" id="448386"/>
    <lineage>
        <taxon>Eukaryota</taxon>
        <taxon>Rhodophyta</taxon>
        <taxon>Florideophyceae</taxon>
        <taxon>Rhodymeniophycidae</taxon>
        <taxon>Gracilariales</taxon>
        <taxon>Gracilariaceae</taxon>
        <taxon>Gracilariopsis</taxon>
    </lineage>
</organism>
<dbReference type="EMBL" id="NBIV01000219">
    <property type="protein sequence ID" value="PXF41366.1"/>
    <property type="molecule type" value="Genomic_DNA"/>
</dbReference>
<dbReference type="AlphaFoldDB" id="A0A2V3IGY4"/>
<sequence>MACSLTDTASGVTMGRIGAVRAACQKWYSGRESGSNLRGITGCGADHLALQEAIELTVPHERLLAAAFSTHGKRCATAKSATCVCGALGLAGGDRGSRVARRVWRAVV</sequence>
<evidence type="ECO:0000313" key="2">
    <source>
        <dbReference type="Proteomes" id="UP000247409"/>
    </source>
</evidence>
<dbReference type="Proteomes" id="UP000247409">
    <property type="component" value="Unassembled WGS sequence"/>
</dbReference>
<name>A0A2V3IGY4_9FLOR</name>
<reference evidence="1 2" key="1">
    <citation type="journal article" date="2018" name="Mol. Biol. Evol.">
        <title>Analysis of the draft genome of the red seaweed Gracilariopsis chorda provides insights into genome size evolution in Rhodophyta.</title>
        <authorList>
            <person name="Lee J."/>
            <person name="Yang E.C."/>
            <person name="Graf L."/>
            <person name="Yang J.H."/>
            <person name="Qiu H."/>
            <person name="Zel Zion U."/>
            <person name="Chan C.X."/>
            <person name="Stephens T.G."/>
            <person name="Weber A.P.M."/>
            <person name="Boo G.H."/>
            <person name="Boo S.M."/>
            <person name="Kim K.M."/>
            <person name="Shin Y."/>
            <person name="Jung M."/>
            <person name="Lee S.J."/>
            <person name="Yim H.S."/>
            <person name="Lee J.H."/>
            <person name="Bhattacharya D."/>
            <person name="Yoon H.S."/>
        </authorList>
    </citation>
    <scope>NUCLEOTIDE SEQUENCE [LARGE SCALE GENOMIC DNA]</scope>
    <source>
        <strain evidence="1 2">SKKU-2015</strain>
        <tissue evidence="1">Whole body</tissue>
    </source>
</reference>
<comment type="caution">
    <text evidence="1">The sequence shown here is derived from an EMBL/GenBank/DDBJ whole genome shotgun (WGS) entry which is preliminary data.</text>
</comment>